<sequence length="66" mass="7479">MHSMVVASPEAAAEAGLDINALHLIPKEFCLSRSLARSRKGRRLGFMLWFQCGQKVSRRVDQCKIY</sequence>
<evidence type="ECO:0000313" key="1">
    <source>
        <dbReference type="EMBL" id="VDC81878.1"/>
    </source>
</evidence>
<reference evidence="1" key="1">
    <citation type="submission" date="2018-11" db="EMBL/GenBank/DDBJ databases">
        <authorList>
            <consortium name="Genoscope - CEA"/>
            <person name="William W."/>
        </authorList>
    </citation>
    <scope>NUCLEOTIDE SEQUENCE</scope>
</reference>
<gene>
    <name evidence="1" type="ORF">BRAA03T13096Z</name>
</gene>
<organism evidence="1">
    <name type="scientific">Brassica campestris</name>
    <name type="common">Field mustard</name>
    <dbReference type="NCBI Taxonomy" id="3711"/>
    <lineage>
        <taxon>Eukaryota</taxon>
        <taxon>Viridiplantae</taxon>
        <taxon>Streptophyta</taxon>
        <taxon>Embryophyta</taxon>
        <taxon>Tracheophyta</taxon>
        <taxon>Spermatophyta</taxon>
        <taxon>Magnoliopsida</taxon>
        <taxon>eudicotyledons</taxon>
        <taxon>Gunneridae</taxon>
        <taxon>Pentapetalae</taxon>
        <taxon>rosids</taxon>
        <taxon>malvids</taxon>
        <taxon>Brassicales</taxon>
        <taxon>Brassicaceae</taxon>
        <taxon>Brassiceae</taxon>
        <taxon>Brassica</taxon>
    </lineage>
</organism>
<dbReference type="AlphaFoldDB" id="A0A3P6AC50"/>
<name>A0A3P6AC50_BRACM</name>
<dbReference type="EMBL" id="LR031572">
    <property type="protein sequence ID" value="VDC81878.1"/>
    <property type="molecule type" value="Genomic_DNA"/>
</dbReference>
<proteinExistence type="predicted"/>
<protein>
    <submittedName>
        <fullName evidence="1">Uncharacterized protein</fullName>
    </submittedName>
</protein>
<accession>A0A3P6AC50</accession>